<dbReference type="Gene3D" id="3.40.50.150">
    <property type="entry name" value="Vaccinia Virus protein VP39"/>
    <property type="match status" value="1"/>
</dbReference>
<dbReference type="Pfam" id="PF00891">
    <property type="entry name" value="Methyltransf_2"/>
    <property type="match status" value="1"/>
</dbReference>
<dbReference type="InterPro" id="IPR016461">
    <property type="entry name" value="COMT-like"/>
</dbReference>
<sequence length="477" mass="53525">MGSHESQTPLPSDIESLITQLTGRLATLLVTEHTDAIQKPKRNINLNPESSGDEAKIRLIGLLEHLQRQLYEPTDYLKELTQGRSLDVGTVRALVRLGIPDQVPLSQDISIDSLASKVSITPKALTRLLSYAETLGLFYFTVEDRSRIGHTVFSVGLAKGVYAELGAWDVTVPPAASLELSTALQQFGSCDGPEQAPFKIGMNTTDNFYQWHNKNPKYADLFHKGMASEQEDPRTSPQHIVNTYNWHDFDGKVIIDLGGSNGHVAKSILRAFPKVRIVVQDQEDVIGTAKCIDGTALEFMAHDFFQEQTLVADAYLLRYIFHNWNDVDCGRILKALRPALRQGTKLLVMELVQENHAVSPESWFEDRIVRRRDMQMMSFIGASERSIKDYEELPDSIDPWLKIRFVENRSLPWLHVFVILLTAVQLSLGMATGIDGTEKNWYTSSQFLVNAIALPERFARILTCAALFVFGDVATVH</sequence>
<dbReference type="AlphaFoldDB" id="A0AAN6RC84"/>
<reference evidence="5 6" key="1">
    <citation type="submission" date="2021-02" db="EMBL/GenBank/DDBJ databases">
        <title>Genome assembly of Pseudopithomyces chartarum.</title>
        <authorList>
            <person name="Jauregui R."/>
            <person name="Singh J."/>
            <person name="Voisey C."/>
        </authorList>
    </citation>
    <scope>NUCLEOTIDE SEQUENCE [LARGE SCALE GENOMIC DNA]</scope>
    <source>
        <strain evidence="5 6">AGR01</strain>
    </source>
</reference>
<dbReference type="PANTHER" id="PTHR43712">
    <property type="entry name" value="PUTATIVE (AFU_ORTHOLOGUE AFUA_4G14580)-RELATED"/>
    <property type="match status" value="1"/>
</dbReference>
<dbReference type="SUPFAM" id="SSF46785">
    <property type="entry name" value="Winged helix' DNA-binding domain"/>
    <property type="match status" value="1"/>
</dbReference>
<dbReference type="GO" id="GO:0008171">
    <property type="term" value="F:O-methyltransferase activity"/>
    <property type="evidence" value="ECO:0007669"/>
    <property type="project" value="InterPro"/>
</dbReference>
<dbReference type="InterPro" id="IPR036388">
    <property type="entry name" value="WH-like_DNA-bd_sf"/>
</dbReference>
<evidence type="ECO:0000256" key="3">
    <source>
        <dbReference type="ARBA" id="ARBA00022691"/>
    </source>
</evidence>
<dbReference type="InterPro" id="IPR029063">
    <property type="entry name" value="SAM-dependent_MTases_sf"/>
</dbReference>
<organism evidence="5 6">
    <name type="scientific">Pseudopithomyces chartarum</name>
    <dbReference type="NCBI Taxonomy" id="1892770"/>
    <lineage>
        <taxon>Eukaryota</taxon>
        <taxon>Fungi</taxon>
        <taxon>Dikarya</taxon>
        <taxon>Ascomycota</taxon>
        <taxon>Pezizomycotina</taxon>
        <taxon>Dothideomycetes</taxon>
        <taxon>Pleosporomycetidae</taxon>
        <taxon>Pleosporales</taxon>
        <taxon>Massarineae</taxon>
        <taxon>Didymosphaeriaceae</taxon>
        <taxon>Pseudopithomyces</taxon>
    </lineage>
</organism>
<evidence type="ECO:0000313" key="6">
    <source>
        <dbReference type="Proteomes" id="UP001280581"/>
    </source>
</evidence>
<dbReference type="InterPro" id="IPR036390">
    <property type="entry name" value="WH_DNA-bd_sf"/>
</dbReference>
<dbReference type="PROSITE" id="PS51683">
    <property type="entry name" value="SAM_OMT_II"/>
    <property type="match status" value="1"/>
</dbReference>
<evidence type="ECO:0000256" key="1">
    <source>
        <dbReference type="ARBA" id="ARBA00022603"/>
    </source>
</evidence>
<gene>
    <name evidence="5" type="ORF">GRF29_164g492424</name>
</gene>
<accession>A0AAN6RC84</accession>
<dbReference type="InterPro" id="IPR001077">
    <property type="entry name" value="COMT_C"/>
</dbReference>
<feature type="domain" description="O-methyltransferase C-terminal" evidence="4">
    <location>
        <begin position="205"/>
        <end position="393"/>
    </location>
</feature>
<dbReference type="PANTHER" id="PTHR43712:SF5">
    <property type="entry name" value="O-METHYLTRANSFERASE ASQN-RELATED"/>
    <property type="match status" value="1"/>
</dbReference>
<dbReference type="SUPFAM" id="SSF53335">
    <property type="entry name" value="S-adenosyl-L-methionine-dependent methyltransferases"/>
    <property type="match status" value="1"/>
</dbReference>
<evidence type="ECO:0000256" key="2">
    <source>
        <dbReference type="ARBA" id="ARBA00022679"/>
    </source>
</evidence>
<dbReference type="GO" id="GO:0032259">
    <property type="term" value="P:methylation"/>
    <property type="evidence" value="ECO:0007669"/>
    <property type="project" value="UniProtKB-KW"/>
</dbReference>
<dbReference type="Gene3D" id="1.10.10.10">
    <property type="entry name" value="Winged helix-like DNA-binding domain superfamily/Winged helix DNA-binding domain"/>
    <property type="match status" value="1"/>
</dbReference>
<keyword evidence="2" id="KW-0808">Transferase</keyword>
<proteinExistence type="predicted"/>
<keyword evidence="6" id="KW-1185">Reference proteome</keyword>
<evidence type="ECO:0000259" key="4">
    <source>
        <dbReference type="Pfam" id="PF00891"/>
    </source>
</evidence>
<dbReference type="EMBL" id="WVTA01000015">
    <property type="protein sequence ID" value="KAK3201739.1"/>
    <property type="molecule type" value="Genomic_DNA"/>
</dbReference>
<dbReference type="Proteomes" id="UP001280581">
    <property type="component" value="Unassembled WGS sequence"/>
</dbReference>
<keyword evidence="3" id="KW-0949">S-adenosyl-L-methionine</keyword>
<comment type="caution">
    <text evidence="5">The sequence shown here is derived from an EMBL/GenBank/DDBJ whole genome shotgun (WGS) entry which is preliminary data.</text>
</comment>
<protein>
    <recommendedName>
        <fullName evidence="4">O-methyltransferase C-terminal domain-containing protein</fullName>
    </recommendedName>
</protein>
<keyword evidence="1" id="KW-0489">Methyltransferase</keyword>
<name>A0AAN6RC84_9PLEO</name>
<evidence type="ECO:0000313" key="5">
    <source>
        <dbReference type="EMBL" id="KAK3201739.1"/>
    </source>
</evidence>